<dbReference type="EMBL" id="HBUF01602380">
    <property type="protein sequence ID" value="CAG6776461.1"/>
    <property type="molecule type" value="Transcribed_RNA"/>
</dbReference>
<sequence>MNHQRVIAYFLSAHPPAAAPESAMAIISTLKESWHLVLGVKIFIGIHFYPDKKRQIKRANYYLRYLKLSSQLGYQGRIGNCFHPYTVLINRRFEPTPRLRVECGDGIGTLHNQ</sequence>
<dbReference type="EMBL" id="HBUF01602379">
    <property type="protein sequence ID" value="CAG6776459.1"/>
    <property type="molecule type" value="Transcribed_RNA"/>
</dbReference>
<dbReference type="EMBL" id="HBUF01602377">
    <property type="protein sequence ID" value="CAG6776455.1"/>
    <property type="molecule type" value="Transcribed_RNA"/>
</dbReference>
<evidence type="ECO:0000313" key="1">
    <source>
        <dbReference type="EMBL" id="CAG6776459.1"/>
    </source>
</evidence>
<name>A0A8D9F4W9_9HEMI</name>
<dbReference type="EMBL" id="HBUF01602378">
    <property type="protein sequence ID" value="CAG6776457.1"/>
    <property type="molecule type" value="Transcribed_RNA"/>
</dbReference>
<organism evidence="1">
    <name type="scientific">Cacopsylla melanoneura</name>
    <dbReference type="NCBI Taxonomy" id="428564"/>
    <lineage>
        <taxon>Eukaryota</taxon>
        <taxon>Metazoa</taxon>
        <taxon>Ecdysozoa</taxon>
        <taxon>Arthropoda</taxon>
        <taxon>Hexapoda</taxon>
        <taxon>Insecta</taxon>
        <taxon>Pterygota</taxon>
        <taxon>Neoptera</taxon>
        <taxon>Paraneoptera</taxon>
        <taxon>Hemiptera</taxon>
        <taxon>Sternorrhyncha</taxon>
        <taxon>Psylloidea</taxon>
        <taxon>Psyllidae</taxon>
        <taxon>Psyllinae</taxon>
        <taxon>Cacopsylla</taxon>
    </lineage>
</organism>
<dbReference type="AlphaFoldDB" id="A0A8D9F4W9"/>
<accession>A0A8D9F4W9</accession>
<reference evidence="1" key="1">
    <citation type="submission" date="2021-05" db="EMBL/GenBank/DDBJ databases">
        <authorList>
            <person name="Alioto T."/>
            <person name="Alioto T."/>
            <person name="Gomez Garrido J."/>
        </authorList>
    </citation>
    <scope>NUCLEOTIDE SEQUENCE</scope>
</reference>
<proteinExistence type="predicted"/>
<protein>
    <submittedName>
        <fullName evidence="1">Uncharacterized protein</fullName>
    </submittedName>
</protein>